<dbReference type="AlphaFoldDB" id="B0MND2"/>
<name>B0MND2_9FIRM</name>
<proteinExistence type="predicted"/>
<accession>B0MND2</accession>
<protein>
    <submittedName>
        <fullName evidence="1">Uncharacterized protein</fullName>
    </submittedName>
</protein>
<dbReference type="Proteomes" id="UP000005326">
    <property type="component" value="Unassembled WGS sequence"/>
</dbReference>
<keyword evidence="2" id="KW-1185">Reference proteome</keyword>
<reference evidence="1" key="2">
    <citation type="submission" date="2014-06" db="EMBL/GenBank/DDBJ databases">
        <title>Draft genome sequence of Eubacterium siraeum (DSM 15702).</title>
        <authorList>
            <person name="Sudarsanam P."/>
            <person name="Ley R."/>
            <person name="Guruge J."/>
            <person name="Turnbaugh P.J."/>
            <person name="Mahowald M."/>
            <person name="Liep D."/>
            <person name="Gordon J."/>
        </authorList>
    </citation>
    <scope>NUCLEOTIDE SEQUENCE</scope>
    <source>
        <strain evidence="1">DSM 15702</strain>
    </source>
</reference>
<gene>
    <name evidence="1" type="ORF">EUBSIR_01342</name>
</gene>
<dbReference type="EMBL" id="ABCA03000045">
    <property type="protein sequence ID" value="EDS00858.1"/>
    <property type="molecule type" value="Genomic_DNA"/>
</dbReference>
<comment type="caution">
    <text evidence="1">The sequence shown here is derived from an EMBL/GenBank/DDBJ whole genome shotgun (WGS) entry which is preliminary data.</text>
</comment>
<evidence type="ECO:0000313" key="1">
    <source>
        <dbReference type="EMBL" id="EDS00858.1"/>
    </source>
</evidence>
<organism evidence="1 2">
    <name type="scientific">[Eubacterium] siraeum DSM 15702</name>
    <dbReference type="NCBI Taxonomy" id="428128"/>
    <lineage>
        <taxon>Bacteria</taxon>
        <taxon>Bacillati</taxon>
        <taxon>Bacillota</taxon>
        <taxon>Clostridia</taxon>
        <taxon>Eubacteriales</taxon>
        <taxon>Oscillospiraceae</taxon>
        <taxon>Oscillospiraceae incertae sedis</taxon>
    </lineage>
</organism>
<reference evidence="1" key="1">
    <citation type="submission" date="2007-10" db="EMBL/GenBank/DDBJ databases">
        <authorList>
            <person name="Fulton L."/>
            <person name="Clifton S."/>
            <person name="Fulton B."/>
            <person name="Xu J."/>
            <person name="Minx P."/>
            <person name="Pepin K.H."/>
            <person name="Johnson M."/>
            <person name="Thiruvilangam P."/>
            <person name="Bhonagiri V."/>
            <person name="Nash W.E."/>
            <person name="Mardis E.R."/>
            <person name="Wilson R.K."/>
        </authorList>
    </citation>
    <scope>NUCLEOTIDE SEQUENCE [LARGE SCALE GENOMIC DNA]</scope>
    <source>
        <strain evidence="1">DSM 15702</strain>
    </source>
</reference>
<evidence type="ECO:0000313" key="2">
    <source>
        <dbReference type="Proteomes" id="UP000005326"/>
    </source>
</evidence>
<sequence>MLLLISDALKNENNKIADKITAPVNRAFGNFHKRAVRTY</sequence>